<dbReference type="EMBL" id="MBTA01000015">
    <property type="protein sequence ID" value="RKD16580.1"/>
    <property type="molecule type" value="Genomic_DNA"/>
</dbReference>
<proteinExistence type="predicted"/>
<evidence type="ECO:0000313" key="2">
    <source>
        <dbReference type="Proteomes" id="UP000283433"/>
    </source>
</evidence>
<keyword evidence="2" id="KW-1185">Reference proteome</keyword>
<name>A0A419S6G2_9SPHI</name>
<gene>
    <name evidence="1" type="ORF">BCY91_17190</name>
</gene>
<comment type="caution">
    <text evidence="1">The sequence shown here is derived from an EMBL/GenBank/DDBJ whole genome shotgun (WGS) entry which is preliminary data.</text>
</comment>
<sequence>MLTELKQPKLEYNMGKAHLPITTGLQNCGRRACTFFCRFLFNLVRADRGSAGKTAISQTCQPL</sequence>
<dbReference type="AlphaFoldDB" id="A0A419S6G2"/>
<dbReference type="Proteomes" id="UP000283433">
    <property type="component" value="Unassembled WGS sequence"/>
</dbReference>
<accession>A0A419S6G2</accession>
<reference evidence="1 2" key="1">
    <citation type="submission" date="2016-07" db="EMBL/GenBank/DDBJ databases">
        <title>Genome of Pelobium manganitolerans.</title>
        <authorList>
            <person name="Wu S."/>
            <person name="Wang G."/>
        </authorList>
    </citation>
    <scope>NUCLEOTIDE SEQUENCE [LARGE SCALE GENOMIC DNA]</scope>
    <source>
        <strain evidence="1 2">YS-25</strain>
    </source>
</reference>
<organism evidence="1 2">
    <name type="scientific">Pelobium manganitolerans</name>
    <dbReference type="NCBI Taxonomy" id="1842495"/>
    <lineage>
        <taxon>Bacteria</taxon>
        <taxon>Pseudomonadati</taxon>
        <taxon>Bacteroidota</taxon>
        <taxon>Sphingobacteriia</taxon>
        <taxon>Sphingobacteriales</taxon>
        <taxon>Sphingobacteriaceae</taxon>
        <taxon>Pelobium</taxon>
    </lineage>
</organism>
<evidence type="ECO:0000313" key="1">
    <source>
        <dbReference type="EMBL" id="RKD16580.1"/>
    </source>
</evidence>
<protein>
    <submittedName>
        <fullName evidence="1">Uncharacterized protein</fullName>
    </submittedName>
</protein>